<protein>
    <submittedName>
        <fullName evidence="2">Type II secretion system protein</fullName>
    </submittedName>
</protein>
<comment type="caution">
    <text evidence="2">The sequence shown here is derived from an EMBL/GenBank/DDBJ whole genome shotgun (WGS) entry which is preliminary data.</text>
</comment>
<keyword evidence="1" id="KW-1133">Transmembrane helix</keyword>
<keyword evidence="1" id="KW-0472">Membrane</keyword>
<feature type="transmembrane region" description="Helical" evidence="1">
    <location>
        <begin position="12"/>
        <end position="39"/>
    </location>
</feature>
<dbReference type="InterPro" id="IPR012902">
    <property type="entry name" value="N_methyl_site"/>
</dbReference>
<dbReference type="SUPFAM" id="SSF54523">
    <property type="entry name" value="Pili subunits"/>
    <property type="match status" value="1"/>
</dbReference>
<proteinExistence type="predicted"/>
<dbReference type="AlphaFoldDB" id="A0A6L3N3R4"/>
<evidence type="ECO:0000313" key="3">
    <source>
        <dbReference type="Proteomes" id="UP000473470"/>
    </source>
</evidence>
<dbReference type="Gene3D" id="3.30.700.10">
    <property type="entry name" value="Glycoprotein, Type 4 Pilin"/>
    <property type="match status" value="1"/>
</dbReference>
<dbReference type="EMBL" id="VZOK01000004">
    <property type="protein sequence ID" value="KAB0640658.1"/>
    <property type="molecule type" value="Genomic_DNA"/>
</dbReference>
<sequence length="164" mass="17645">MKARRIKHSKQGGFFLIEIMVAVTLIAIMATATMSLTALEITRHQVQNAFAYGNGLTISGITYFKYKGTAPVSTSDLGVSAIPGTTYASAKLVNGHYIVTIGDVMNGSQNPAMSKIQLATIDYAPHFDENGLLFYTCSFSNSYLKSGAYISQCTLMKPGTAPQQ</sequence>
<dbReference type="Pfam" id="PF07963">
    <property type="entry name" value="N_methyl"/>
    <property type="match status" value="1"/>
</dbReference>
<dbReference type="Proteomes" id="UP000473470">
    <property type="component" value="Unassembled WGS sequence"/>
</dbReference>
<accession>A0A6L3N3R4</accession>
<dbReference type="RefSeq" id="WP_150998386.1">
    <property type="nucleotide sequence ID" value="NZ_CABVPM010000001.1"/>
</dbReference>
<evidence type="ECO:0000256" key="1">
    <source>
        <dbReference type="SAM" id="Phobius"/>
    </source>
</evidence>
<dbReference type="InterPro" id="IPR045584">
    <property type="entry name" value="Pilin-like"/>
</dbReference>
<keyword evidence="1" id="KW-0812">Transmembrane</keyword>
<gene>
    <name evidence="2" type="ORF">F7R25_03955</name>
</gene>
<organism evidence="2 3">
    <name type="scientific">Burkholderia stagnalis</name>
    <dbReference type="NCBI Taxonomy" id="1503054"/>
    <lineage>
        <taxon>Bacteria</taxon>
        <taxon>Pseudomonadati</taxon>
        <taxon>Pseudomonadota</taxon>
        <taxon>Betaproteobacteria</taxon>
        <taxon>Burkholderiales</taxon>
        <taxon>Burkholderiaceae</taxon>
        <taxon>Burkholderia</taxon>
        <taxon>Burkholderia cepacia complex</taxon>
    </lineage>
</organism>
<name>A0A6L3N3R4_9BURK</name>
<evidence type="ECO:0000313" key="2">
    <source>
        <dbReference type="EMBL" id="KAB0640658.1"/>
    </source>
</evidence>
<reference evidence="2 3" key="1">
    <citation type="submission" date="2019-09" db="EMBL/GenBank/DDBJ databases">
        <title>Draft genome sequences of 48 bacterial type strains from the CCUG.</title>
        <authorList>
            <person name="Tunovic T."/>
            <person name="Pineiro-Iglesias B."/>
            <person name="Unosson C."/>
            <person name="Inganas E."/>
            <person name="Ohlen M."/>
            <person name="Cardew S."/>
            <person name="Jensie-Markopoulos S."/>
            <person name="Salva-Serra F."/>
            <person name="Jaen-Luchoro D."/>
            <person name="Karlsson R."/>
            <person name="Svensson-Stadler L."/>
            <person name="Chun J."/>
            <person name="Moore E."/>
        </authorList>
    </citation>
    <scope>NUCLEOTIDE SEQUENCE [LARGE SCALE GENOMIC DNA]</scope>
    <source>
        <strain evidence="2 3">CCUG 65686</strain>
    </source>
</reference>